<dbReference type="HOGENOM" id="CLU_2675729_0_0_1"/>
<dbReference type="AlphaFoldDB" id="K3YXC3"/>
<dbReference type="Gramene" id="KQL28469">
    <property type="protein sequence ID" value="KQL28469"/>
    <property type="gene ID" value="SETIT_018919mg"/>
</dbReference>
<reference evidence="2" key="2">
    <citation type="submission" date="2018-08" db="UniProtKB">
        <authorList>
            <consortium name="EnsemblPlants"/>
        </authorList>
    </citation>
    <scope>IDENTIFICATION</scope>
    <source>
        <strain evidence="2">Yugu1</strain>
    </source>
</reference>
<sequence>MLRLLPLNRHHQKPSSNQERNQTNTTEKTTGEETVTIGFCHLLIHGCIKVPTEFQVYQYNLLRKQKGAGLNKRKS</sequence>
<name>K3YXC3_SETIT</name>
<evidence type="ECO:0000313" key="2">
    <source>
        <dbReference type="EnsemblPlants" id="KQL28469"/>
    </source>
</evidence>
<organism evidence="2 3">
    <name type="scientific">Setaria italica</name>
    <name type="common">Foxtail millet</name>
    <name type="synonym">Panicum italicum</name>
    <dbReference type="NCBI Taxonomy" id="4555"/>
    <lineage>
        <taxon>Eukaryota</taxon>
        <taxon>Viridiplantae</taxon>
        <taxon>Streptophyta</taxon>
        <taxon>Embryophyta</taxon>
        <taxon>Tracheophyta</taxon>
        <taxon>Spermatophyta</taxon>
        <taxon>Magnoliopsida</taxon>
        <taxon>Liliopsida</taxon>
        <taxon>Poales</taxon>
        <taxon>Poaceae</taxon>
        <taxon>PACMAD clade</taxon>
        <taxon>Panicoideae</taxon>
        <taxon>Panicodae</taxon>
        <taxon>Paniceae</taxon>
        <taxon>Cenchrinae</taxon>
        <taxon>Setaria</taxon>
    </lineage>
</organism>
<keyword evidence="3" id="KW-1185">Reference proteome</keyword>
<dbReference type="EnsemblPlants" id="KQL28469">
    <property type="protein sequence ID" value="KQL28469"/>
    <property type="gene ID" value="SETIT_018919mg"/>
</dbReference>
<evidence type="ECO:0000256" key="1">
    <source>
        <dbReference type="SAM" id="MobiDB-lite"/>
    </source>
</evidence>
<dbReference type="InParanoid" id="K3YXC3"/>
<feature type="region of interest" description="Disordered" evidence="1">
    <location>
        <begin position="1"/>
        <end position="31"/>
    </location>
</feature>
<proteinExistence type="predicted"/>
<accession>K3YXC3</accession>
<evidence type="ECO:0000313" key="3">
    <source>
        <dbReference type="Proteomes" id="UP000004995"/>
    </source>
</evidence>
<reference evidence="3" key="1">
    <citation type="journal article" date="2012" name="Nat. Biotechnol.">
        <title>Reference genome sequence of the model plant Setaria.</title>
        <authorList>
            <person name="Bennetzen J.L."/>
            <person name="Schmutz J."/>
            <person name="Wang H."/>
            <person name="Percifield R."/>
            <person name="Hawkins J."/>
            <person name="Pontaroli A.C."/>
            <person name="Estep M."/>
            <person name="Feng L."/>
            <person name="Vaughn J.N."/>
            <person name="Grimwood J."/>
            <person name="Jenkins J."/>
            <person name="Barry K."/>
            <person name="Lindquist E."/>
            <person name="Hellsten U."/>
            <person name="Deshpande S."/>
            <person name="Wang X."/>
            <person name="Wu X."/>
            <person name="Mitros T."/>
            <person name="Triplett J."/>
            <person name="Yang X."/>
            <person name="Ye C.Y."/>
            <person name="Mauro-Herrera M."/>
            <person name="Wang L."/>
            <person name="Li P."/>
            <person name="Sharma M."/>
            <person name="Sharma R."/>
            <person name="Ronald P.C."/>
            <person name="Panaud O."/>
            <person name="Kellogg E.A."/>
            <person name="Brutnell T.P."/>
            <person name="Doust A.N."/>
            <person name="Tuskan G.A."/>
            <person name="Rokhsar D."/>
            <person name="Devos K.M."/>
        </authorList>
    </citation>
    <scope>NUCLEOTIDE SEQUENCE [LARGE SCALE GENOMIC DNA]</scope>
    <source>
        <strain evidence="3">cv. Yugu1</strain>
    </source>
</reference>
<dbReference type="EMBL" id="AGNK02000096">
    <property type="status" value="NOT_ANNOTATED_CDS"/>
    <property type="molecule type" value="Genomic_DNA"/>
</dbReference>
<protein>
    <submittedName>
        <fullName evidence="2">Uncharacterized protein</fullName>
    </submittedName>
</protein>
<dbReference type="Proteomes" id="UP000004995">
    <property type="component" value="Unassembled WGS sequence"/>
</dbReference>